<protein>
    <submittedName>
        <fullName evidence="2">Uncharacterized protein</fullName>
    </submittedName>
</protein>
<evidence type="ECO:0000313" key="3">
    <source>
        <dbReference type="Proteomes" id="UP000887116"/>
    </source>
</evidence>
<comment type="caution">
    <text evidence="2">The sequence shown here is derived from an EMBL/GenBank/DDBJ whole genome shotgun (WGS) entry which is preliminary data.</text>
</comment>
<organism evidence="2 3">
    <name type="scientific">Trichonephila clavata</name>
    <name type="common">Joro spider</name>
    <name type="synonym">Nephila clavata</name>
    <dbReference type="NCBI Taxonomy" id="2740835"/>
    <lineage>
        <taxon>Eukaryota</taxon>
        <taxon>Metazoa</taxon>
        <taxon>Ecdysozoa</taxon>
        <taxon>Arthropoda</taxon>
        <taxon>Chelicerata</taxon>
        <taxon>Arachnida</taxon>
        <taxon>Araneae</taxon>
        <taxon>Araneomorphae</taxon>
        <taxon>Entelegynae</taxon>
        <taxon>Araneoidea</taxon>
        <taxon>Nephilidae</taxon>
        <taxon>Trichonephila</taxon>
    </lineage>
</organism>
<feature type="region of interest" description="Disordered" evidence="1">
    <location>
        <begin position="1"/>
        <end position="37"/>
    </location>
</feature>
<evidence type="ECO:0000256" key="1">
    <source>
        <dbReference type="SAM" id="MobiDB-lite"/>
    </source>
</evidence>
<accession>A0A8X6J428</accession>
<name>A0A8X6J428_TRICU</name>
<proteinExistence type="predicted"/>
<dbReference type="AlphaFoldDB" id="A0A8X6J428"/>
<gene>
    <name evidence="2" type="ORF">TNCT_241941</name>
</gene>
<evidence type="ECO:0000313" key="2">
    <source>
        <dbReference type="EMBL" id="GFR09113.1"/>
    </source>
</evidence>
<keyword evidence="3" id="KW-1185">Reference proteome</keyword>
<dbReference type="Proteomes" id="UP000887116">
    <property type="component" value="Unassembled WGS sequence"/>
</dbReference>
<sequence length="68" mass="7811">MTEVELFSPQRQGAKQKKQQHSENKGQKTPTNVLEQRNGIESGFEECIIQMDCIGKKSSRKRGFRLES</sequence>
<reference evidence="2" key="1">
    <citation type="submission" date="2020-07" db="EMBL/GenBank/DDBJ databases">
        <title>Multicomponent nature underlies the extraordinary mechanical properties of spider dragline silk.</title>
        <authorList>
            <person name="Kono N."/>
            <person name="Nakamura H."/>
            <person name="Mori M."/>
            <person name="Yoshida Y."/>
            <person name="Ohtoshi R."/>
            <person name="Malay A.D."/>
            <person name="Moran D.A.P."/>
            <person name="Tomita M."/>
            <person name="Numata K."/>
            <person name="Arakawa K."/>
        </authorList>
    </citation>
    <scope>NUCLEOTIDE SEQUENCE</scope>
</reference>
<dbReference type="EMBL" id="BMAO01026370">
    <property type="protein sequence ID" value="GFR09113.1"/>
    <property type="molecule type" value="Genomic_DNA"/>
</dbReference>